<evidence type="ECO:0000256" key="2">
    <source>
        <dbReference type="ARBA" id="ARBA00022598"/>
    </source>
</evidence>
<dbReference type="FunCoup" id="A0A3N4LF58">
    <property type="interactions" value="360"/>
</dbReference>
<accession>A0A3N4LF58</accession>
<evidence type="ECO:0000256" key="6">
    <source>
        <dbReference type="ARBA" id="ARBA00047913"/>
    </source>
</evidence>
<evidence type="ECO:0000256" key="7">
    <source>
        <dbReference type="HAMAP-Rule" id="MF_03147"/>
    </source>
</evidence>
<dbReference type="InterPro" id="IPR003789">
    <property type="entry name" value="Asn/Gln_tRNA_amidoTrase-B-like"/>
</dbReference>
<comment type="similarity">
    <text evidence="1 7">Belongs to the GatB/GatE family. GatB subfamily.</text>
</comment>
<dbReference type="SUPFAM" id="SSF89095">
    <property type="entry name" value="GatB/YqeY motif"/>
    <property type="match status" value="1"/>
</dbReference>
<dbReference type="EC" id="6.3.5.-" evidence="7"/>
<dbReference type="PANTHER" id="PTHR11659:SF0">
    <property type="entry name" value="GLUTAMYL-TRNA(GLN) AMIDOTRANSFERASE SUBUNIT B, MITOCHONDRIAL"/>
    <property type="match status" value="1"/>
</dbReference>
<comment type="catalytic activity">
    <reaction evidence="6 7">
        <text>L-glutamyl-tRNA(Gln) + L-glutamine + ATP + H2O = L-glutaminyl-tRNA(Gln) + L-glutamate + ADP + phosphate + H(+)</text>
        <dbReference type="Rhea" id="RHEA:17521"/>
        <dbReference type="Rhea" id="RHEA-COMP:9681"/>
        <dbReference type="Rhea" id="RHEA-COMP:9684"/>
        <dbReference type="ChEBI" id="CHEBI:15377"/>
        <dbReference type="ChEBI" id="CHEBI:15378"/>
        <dbReference type="ChEBI" id="CHEBI:29985"/>
        <dbReference type="ChEBI" id="CHEBI:30616"/>
        <dbReference type="ChEBI" id="CHEBI:43474"/>
        <dbReference type="ChEBI" id="CHEBI:58359"/>
        <dbReference type="ChEBI" id="CHEBI:78520"/>
        <dbReference type="ChEBI" id="CHEBI:78521"/>
        <dbReference type="ChEBI" id="CHEBI:456216"/>
    </reaction>
</comment>
<dbReference type="GO" id="GO:0030956">
    <property type="term" value="C:glutamyl-tRNA(Gln) amidotransferase complex"/>
    <property type="evidence" value="ECO:0007669"/>
    <property type="project" value="UniProtKB-UniRule"/>
</dbReference>
<evidence type="ECO:0000256" key="8">
    <source>
        <dbReference type="SAM" id="MobiDB-lite"/>
    </source>
</evidence>
<evidence type="ECO:0000313" key="11">
    <source>
        <dbReference type="Proteomes" id="UP000267821"/>
    </source>
</evidence>
<dbReference type="InterPro" id="IPR018027">
    <property type="entry name" value="Asn/Gln_amidotransferase"/>
</dbReference>
<feature type="domain" description="Asn/Gln amidotransferase" evidence="9">
    <location>
        <begin position="449"/>
        <end position="622"/>
    </location>
</feature>
<proteinExistence type="inferred from homology"/>
<dbReference type="PROSITE" id="PS01234">
    <property type="entry name" value="GATB"/>
    <property type="match status" value="1"/>
</dbReference>
<keyword evidence="3 7" id="KW-0547">Nucleotide-binding</keyword>
<organism evidence="10 11">
    <name type="scientific">Terfezia boudieri ATCC MYA-4762</name>
    <dbReference type="NCBI Taxonomy" id="1051890"/>
    <lineage>
        <taxon>Eukaryota</taxon>
        <taxon>Fungi</taxon>
        <taxon>Dikarya</taxon>
        <taxon>Ascomycota</taxon>
        <taxon>Pezizomycotina</taxon>
        <taxon>Pezizomycetes</taxon>
        <taxon>Pezizales</taxon>
        <taxon>Pezizaceae</taxon>
        <taxon>Terfezia</taxon>
    </lineage>
</organism>
<evidence type="ECO:0000259" key="9">
    <source>
        <dbReference type="SMART" id="SM00845"/>
    </source>
</evidence>
<protein>
    <recommendedName>
        <fullName evidence="7">Glutamyl-tRNA(Gln) amidotransferase subunit B, mitochondrial</fullName>
        <shortName evidence="7">Glu-AdT subunit B</shortName>
        <ecNumber evidence="7">6.3.5.-</ecNumber>
    </recommendedName>
</protein>
<dbReference type="InParanoid" id="A0A3N4LF58"/>
<dbReference type="GO" id="GO:0050567">
    <property type="term" value="F:glutaminyl-tRNA synthase (glutamine-hydrolyzing) activity"/>
    <property type="evidence" value="ECO:0007669"/>
    <property type="project" value="UniProtKB-UniRule"/>
</dbReference>
<reference evidence="10 11" key="1">
    <citation type="journal article" date="2018" name="Nat. Ecol. Evol.">
        <title>Pezizomycetes genomes reveal the molecular basis of ectomycorrhizal truffle lifestyle.</title>
        <authorList>
            <person name="Murat C."/>
            <person name="Payen T."/>
            <person name="Noel B."/>
            <person name="Kuo A."/>
            <person name="Morin E."/>
            <person name="Chen J."/>
            <person name="Kohler A."/>
            <person name="Krizsan K."/>
            <person name="Balestrini R."/>
            <person name="Da Silva C."/>
            <person name="Montanini B."/>
            <person name="Hainaut M."/>
            <person name="Levati E."/>
            <person name="Barry K.W."/>
            <person name="Belfiori B."/>
            <person name="Cichocki N."/>
            <person name="Clum A."/>
            <person name="Dockter R.B."/>
            <person name="Fauchery L."/>
            <person name="Guy J."/>
            <person name="Iotti M."/>
            <person name="Le Tacon F."/>
            <person name="Lindquist E.A."/>
            <person name="Lipzen A."/>
            <person name="Malagnac F."/>
            <person name="Mello A."/>
            <person name="Molinier V."/>
            <person name="Miyauchi S."/>
            <person name="Poulain J."/>
            <person name="Riccioni C."/>
            <person name="Rubini A."/>
            <person name="Sitrit Y."/>
            <person name="Splivallo R."/>
            <person name="Traeger S."/>
            <person name="Wang M."/>
            <person name="Zifcakova L."/>
            <person name="Wipf D."/>
            <person name="Zambonelli A."/>
            <person name="Paolocci F."/>
            <person name="Nowrousian M."/>
            <person name="Ottonello S."/>
            <person name="Baldrian P."/>
            <person name="Spatafora J.W."/>
            <person name="Henrissat B."/>
            <person name="Nagy L.G."/>
            <person name="Aury J.M."/>
            <person name="Wincker P."/>
            <person name="Grigoriev I.V."/>
            <person name="Bonfante P."/>
            <person name="Martin F.M."/>
        </authorList>
    </citation>
    <scope>NUCLEOTIDE SEQUENCE [LARGE SCALE GENOMIC DNA]</scope>
    <source>
        <strain evidence="10 11">ATCC MYA-4762</strain>
    </source>
</reference>
<evidence type="ECO:0000256" key="1">
    <source>
        <dbReference type="ARBA" id="ARBA00005306"/>
    </source>
</evidence>
<dbReference type="AlphaFoldDB" id="A0A3N4LF58"/>
<evidence type="ECO:0000256" key="5">
    <source>
        <dbReference type="ARBA" id="ARBA00022917"/>
    </source>
</evidence>
<keyword evidence="11" id="KW-1185">Reference proteome</keyword>
<keyword evidence="5 7" id="KW-0648">Protein biosynthesis</keyword>
<keyword evidence="2 7" id="KW-0436">Ligase</keyword>
<dbReference type="Proteomes" id="UP000267821">
    <property type="component" value="Unassembled WGS sequence"/>
</dbReference>
<keyword evidence="7" id="KW-0496">Mitochondrion</keyword>
<dbReference type="EMBL" id="ML121577">
    <property type="protein sequence ID" value="RPB20109.1"/>
    <property type="molecule type" value="Genomic_DNA"/>
</dbReference>
<dbReference type="InterPro" id="IPR004413">
    <property type="entry name" value="GatB"/>
</dbReference>
<feature type="region of interest" description="Disordered" evidence="8">
    <location>
        <begin position="34"/>
        <end position="91"/>
    </location>
</feature>
<dbReference type="InterPro" id="IPR017959">
    <property type="entry name" value="Asn/Gln-tRNA_amidoTrfase_suB/E"/>
</dbReference>
<dbReference type="NCBIfam" id="TIGR00133">
    <property type="entry name" value="gatB"/>
    <property type="match status" value="1"/>
</dbReference>
<evidence type="ECO:0000256" key="3">
    <source>
        <dbReference type="ARBA" id="ARBA00022741"/>
    </source>
</evidence>
<dbReference type="Pfam" id="PF02934">
    <property type="entry name" value="GatB_N"/>
    <property type="match status" value="1"/>
</dbReference>
<sequence length="629" mass="69316">MPRPLPRLRHVLALPIPNLQRTQFPRLRPAPFSQRFATTTNTTTTTASPAASSFLPATPDNSFQKTAKAQRKARKDAHEEKDQGKSGGDGVLWNGISGHAGRWEVVCGLEIHAQLNTGRKLFSDAKTSLNETPNSHVGLFDAALPGSQPIFQPQTLLPALRAAIALNCEIMPESRFDRKHYFYWDQPGGYQITQFYHPLAKDGYIKLFPTDGIELGEGVEEMVVGIKQVQMEQDTAKTITTPSLDPMTTPSTHLIDLNRVSHPLIEVITTPCLPSSTHASLALRKLQSLLRASNAAIVGMEWGGLRCDVNVSVRPRGSTTLGQRCEIKNLFSIKVVEEAVEAEARRQVSVLENGGVVVGETRGWDGELGKTFRLRGKEGEVDYRYMPEPDVPPVRVGRGVVEWLRREMPELPDDMLGRLAREVKAGGKYGLTLKDANTLMAWDGGARVGYFEEVVAKVRRHLEVAGEEEEVIKDAGRVVGNWVIHELPANLTSANLTWTQNPVTTTHLADIISHLLLGKISGRTSKSLLPYIITTSVSSSSSQSTIDIPTYITENSLLLLPLSSSDLINLIKKVINEFGDMYTQYRSKKLGGLRNWFVGKVVREGEGRVDARRVERVVGGVLDGEGKAE</sequence>
<dbReference type="Pfam" id="PF02637">
    <property type="entry name" value="GatB_Yqey"/>
    <property type="match status" value="1"/>
</dbReference>
<dbReference type="GO" id="GO:0032543">
    <property type="term" value="P:mitochondrial translation"/>
    <property type="evidence" value="ECO:0007669"/>
    <property type="project" value="UniProtKB-UniRule"/>
</dbReference>
<comment type="function">
    <text evidence="7">Allows the formation of correctly charged Gln-tRNA(Gln) through the transamidation of misacylated Glu-tRNA(Gln) in the mitochondria. The reaction takes place in the presence of glutamine and ATP through an activated gamma-phospho-Glu-tRNA(Gln).</text>
</comment>
<dbReference type="InterPro" id="IPR006075">
    <property type="entry name" value="Asn/Gln-tRNA_Trfase_suB/E_cat"/>
</dbReference>
<dbReference type="GO" id="GO:0070681">
    <property type="term" value="P:glutaminyl-tRNAGln biosynthesis via transamidation"/>
    <property type="evidence" value="ECO:0007669"/>
    <property type="project" value="UniProtKB-UniRule"/>
</dbReference>
<dbReference type="STRING" id="1051890.A0A3N4LF58"/>
<keyword evidence="4 7" id="KW-0067">ATP-binding</keyword>
<dbReference type="GO" id="GO:0005739">
    <property type="term" value="C:mitochondrion"/>
    <property type="evidence" value="ECO:0007669"/>
    <property type="project" value="UniProtKB-SubCell"/>
</dbReference>
<evidence type="ECO:0000256" key="4">
    <source>
        <dbReference type="ARBA" id="ARBA00022840"/>
    </source>
</evidence>
<dbReference type="SMART" id="SM00845">
    <property type="entry name" value="GatB_Yqey"/>
    <property type="match status" value="1"/>
</dbReference>
<dbReference type="PANTHER" id="PTHR11659">
    <property type="entry name" value="GLUTAMYL-TRNA GLN AMIDOTRANSFERASE SUBUNIT B MITOCHONDRIAL AND PROKARYOTIC PET112-RELATED"/>
    <property type="match status" value="1"/>
</dbReference>
<dbReference type="OrthoDB" id="1722066at2759"/>
<dbReference type="NCBIfam" id="NF004012">
    <property type="entry name" value="PRK05477.1-2"/>
    <property type="match status" value="1"/>
</dbReference>
<evidence type="ECO:0000313" key="10">
    <source>
        <dbReference type="EMBL" id="RPB20109.1"/>
    </source>
</evidence>
<dbReference type="HAMAP" id="MF_00121">
    <property type="entry name" value="GatB"/>
    <property type="match status" value="1"/>
</dbReference>
<feature type="compositionally biased region" description="Low complexity" evidence="8">
    <location>
        <begin position="37"/>
        <end position="67"/>
    </location>
</feature>
<dbReference type="GO" id="GO:0005524">
    <property type="term" value="F:ATP binding"/>
    <property type="evidence" value="ECO:0007669"/>
    <property type="project" value="UniProtKB-KW"/>
</dbReference>
<dbReference type="InterPro" id="IPR017958">
    <property type="entry name" value="Gln-tRNA_amidoTrfase_suB_CS"/>
</dbReference>
<dbReference type="SUPFAM" id="SSF55931">
    <property type="entry name" value="Glutamine synthetase/guanido kinase"/>
    <property type="match status" value="1"/>
</dbReference>
<name>A0A3N4LF58_9PEZI</name>
<comment type="subcellular location">
    <subcellularLocation>
        <location evidence="7">Mitochondrion</location>
    </subcellularLocation>
</comment>
<dbReference type="InterPro" id="IPR014746">
    <property type="entry name" value="Gln_synth/guanido_kin_cat_dom"/>
</dbReference>
<comment type="subunit">
    <text evidence="7">Subunit of the heterotrimeric GatCAB amidotransferase (AdT) complex, composed of A, B and C subunits.</text>
</comment>
<gene>
    <name evidence="10" type="ORF">L211DRAFT_792877</name>
</gene>